<feature type="domain" description="PpiC" evidence="1">
    <location>
        <begin position="30"/>
        <end position="86"/>
    </location>
</feature>
<reference evidence="2" key="1">
    <citation type="submission" date="2018-06" db="EMBL/GenBank/DDBJ databases">
        <authorList>
            <person name="Zhirakovskaya E."/>
        </authorList>
    </citation>
    <scope>NUCLEOTIDE SEQUENCE</scope>
</reference>
<sequence>MKQLFLRKNFAVPIVLTYLKSFQFQAIVLGVYKIKGVEQLNPKFEQIVSRLKLNTYSKLFKTDLGWHVAAVNNRRDTEIMPYEQAKTVIHNNLQQQAIKTLAKRLIEDANIKLIKL</sequence>
<dbReference type="InterPro" id="IPR000297">
    <property type="entry name" value="PPIase_PpiC"/>
</dbReference>
<organism evidence="2">
    <name type="scientific">hydrothermal vent metagenome</name>
    <dbReference type="NCBI Taxonomy" id="652676"/>
    <lineage>
        <taxon>unclassified sequences</taxon>
        <taxon>metagenomes</taxon>
        <taxon>ecological metagenomes</taxon>
    </lineage>
</organism>
<evidence type="ECO:0000313" key="2">
    <source>
        <dbReference type="EMBL" id="VAW51069.1"/>
    </source>
</evidence>
<dbReference type="GO" id="GO:0003755">
    <property type="term" value="F:peptidyl-prolyl cis-trans isomerase activity"/>
    <property type="evidence" value="ECO:0007669"/>
    <property type="project" value="InterPro"/>
</dbReference>
<protein>
    <recommendedName>
        <fullName evidence="1">PpiC domain-containing protein</fullName>
    </recommendedName>
</protein>
<dbReference type="PANTHER" id="PTHR47245">
    <property type="entry name" value="PEPTIDYLPROLYL ISOMERASE"/>
    <property type="match status" value="1"/>
</dbReference>
<dbReference type="Pfam" id="PF13145">
    <property type="entry name" value="Rotamase_2"/>
    <property type="match status" value="1"/>
</dbReference>
<dbReference type="InterPro" id="IPR050245">
    <property type="entry name" value="PrsA_foldase"/>
</dbReference>
<accession>A0A3B0WP29</accession>
<proteinExistence type="predicted"/>
<dbReference type="PANTHER" id="PTHR47245:SF2">
    <property type="entry name" value="PEPTIDYL-PROLYL CIS-TRANS ISOMERASE HP_0175-RELATED"/>
    <property type="match status" value="1"/>
</dbReference>
<dbReference type="InterPro" id="IPR046357">
    <property type="entry name" value="PPIase_dom_sf"/>
</dbReference>
<dbReference type="AlphaFoldDB" id="A0A3B0WP29"/>
<name>A0A3B0WP29_9ZZZZ</name>
<gene>
    <name evidence="2" type="ORF">MNBD_GAMMA05-947</name>
</gene>
<evidence type="ECO:0000259" key="1">
    <source>
        <dbReference type="Pfam" id="PF13145"/>
    </source>
</evidence>
<dbReference type="EMBL" id="UOFE01000013">
    <property type="protein sequence ID" value="VAW51069.1"/>
    <property type="molecule type" value="Genomic_DNA"/>
</dbReference>
<dbReference type="SUPFAM" id="SSF54534">
    <property type="entry name" value="FKBP-like"/>
    <property type="match status" value="1"/>
</dbReference>
<dbReference type="Gene3D" id="3.10.50.40">
    <property type="match status" value="1"/>
</dbReference>